<name>A0AAU8AMG7_9RHOB</name>
<dbReference type="PANTHER" id="PTHR35861:SF1">
    <property type="entry name" value="PHAGE TAIL SHEATH PROTEIN"/>
    <property type="match status" value="1"/>
</dbReference>
<proteinExistence type="inferred from homology"/>
<evidence type="ECO:0000259" key="2">
    <source>
        <dbReference type="Pfam" id="PF17482"/>
    </source>
</evidence>
<dbReference type="Gene3D" id="3.40.50.11780">
    <property type="match status" value="2"/>
</dbReference>
<protein>
    <submittedName>
        <fullName evidence="3">Phage tail sheath subtilisin-like domain-containing protein</fullName>
    </submittedName>
</protein>
<organism evidence="3">
    <name type="scientific">Alloyangia sp. H15</name>
    <dbReference type="NCBI Taxonomy" id="3029062"/>
    <lineage>
        <taxon>Bacteria</taxon>
        <taxon>Pseudomonadati</taxon>
        <taxon>Pseudomonadota</taxon>
        <taxon>Alphaproteobacteria</taxon>
        <taxon>Rhodobacterales</taxon>
        <taxon>Roseobacteraceae</taxon>
        <taxon>Alloyangia</taxon>
    </lineage>
</organism>
<dbReference type="RefSeq" id="WP_353474565.1">
    <property type="nucleotide sequence ID" value="NZ_CP123385.1"/>
</dbReference>
<comment type="similarity">
    <text evidence="1">Belongs to the myoviridae tail sheath protein family.</text>
</comment>
<feature type="domain" description="Tail sheath protein C-terminal" evidence="2">
    <location>
        <begin position="651"/>
        <end position="754"/>
    </location>
</feature>
<gene>
    <name evidence="3" type="ORF">PVT71_21705</name>
</gene>
<dbReference type="Pfam" id="PF17482">
    <property type="entry name" value="Phage_sheath_1C"/>
    <property type="match status" value="1"/>
</dbReference>
<reference evidence="3" key="1">
    <citation type="submission" date="2023-02" db="EMBL/GenBank/DDBJ databases">
        <title>Description and genomic characterization of Salipiger bruguierae sp. nov., isolated from the sediment of mangrove plant Bruguiera sexangula.</title>
        <authorList>
            <person name="Long M."/>
        </authorList>
    </citation>
    <scope>NUCLEOTIDE SEQUENCE</scope>
    <source>
        <strain evidence="3">H15</strain>
    </source>
</reference>
<dbReference type="InterPro" id="IPR020287">
    <property type="entry name" value="Tail_sheath_C"/>
</dbReference>
<evidence type="ECO:0000256" key="1">
    <source>
        <dbReference type="ARBA" id="ARBA00008005"/>
    </source>
</evidence>
<dbReference type="AlphaFoldDB" id="A0AAU8AMG7"/>
<sequence>MPVSVTYPGVYIQEIPSGSRAIAAAPTSVTAFVGYTSRGPVNAPRRIFNFGDFERQFGGLHADSDLSYSVDQYFQNGGGVAWIVRVANNAHPASVLIENGAGDVTLTATAASEGVWGNSLMLTVDYDTSDPLNTFNLTVVELGEQNGRLVPVNSETHRNLSMNDAAPTYAPDVVKAASTLITLEDAGLNIPDQGMSVSSVTLSDGDVAALTDQQSRIAISVDGSPMTEIRLFDGATSNFADVGAYVTALEGAINALDGVAVTVTDNAGVIAIESDTAGRNSSVVVRNAASANAAAVLGLGVANGGTEISGAANYRPMPNGTVGDRIEDFAADVAIAAGASMDIRLRDIEADGTVVATDLDTLTVTFADAPASFGAVRAVIQSALTGSANSAFSGATVAVVDNAFVVTPGRSDPGLVFSFSGGPAGQLNLADADIVSVNVARYRPGVGTDRAAQQPGTLGADGDVPTPADLQGSLAAKTGIFALEKVEIFNILVMPGVTDLAVQSRAVSYAEARRAMVIVDIDPNRDTLVEAEEWITQASLSGPLKSENAVAYFPRVRLPDPLRQGRLRSFPNSGMMAGLWARTDNDRGVWKAPAGIEAVLAGVQGLDYVMTDAENGVINPLGLNAIRSFPVFGTVAWGARTLRGSDQTASDGKYVNVRRMNLFLQQSLYQGTQFAVFEPNDEPLWAEIRLAIGSFMNTLFRQGAFQGASPREAYFVKCDASTTTQADIDLGIVNILVGFAPLKPAEFVIISIQQIAGQGA</sequence>
<evidence type="ECO:0000313" key="3">
    <source>
        <dbReference type="EMBL" id="XCC95699.1"/>
    </source>
</evidence>
<dbReference type="PANTHER" id="PTHR35861">
    <property type="match status" value="1"/>
</dbReference>
<dbReference type="InterPro" id="IPR052042">
    <property type="entry name" value="Tail_sheath_structural"/>
</dbReference>
<dbReference type="EMBL" id="CP123385">
    <property type="protein sequence ID" value="XCC95699.1"/>
    <property type="molecule type" value="Genomic_DNA"/>
</dbReference>
<accession>A0AAU8AMG7</accession>